<keyword evidence="5" id="KW-0503">Monooxygenase</keyword>
<evidence type="ECO:0000256" key="5">
    <source>
        <dbReference type="ARBA" id="ARBA00023033"/>
    </source>
</evidence>
<sequence>MSNSDAPGKVLIIGAGPGGLALAHVLHKNGVPFELFERDEAPDARKQGWAFSLMEANKALAELLPEDMVMGLKSTSVHFGTDVPNEIAFTDAITGEVTAKIGGSESAVPSPVMTVNRYEVRGYLWNYDNLPITSNKQFSHYEEDDSGVTAYFTDGTSARGSLLIGADGLHSPVRNQLLGPFAPQPVQSQLVPLFGELDLPPEISDPLHAVAKTLILSSAPGLRVRVGVVGKGKDPSTNHYLWALIFRPDNPEQLADWVVQASPQELYDYAIKNIEHLHPTIHSYIKYGGPEAIVTPPPRFQDFVTPETLPTGRVTIIGDAAHTMIPLRGAGANTAILDACTIGKLLIKAKADSRDFKTVIAPYTAIMIPRGRKAVLSSRAAGNAEYDDPVGYWNYIQNDF</sequence>
<dbReference type="EMBL" id="KZ805368">
    <property type="protein sequence ID" value="PVI00804.1"/>
    <property type="molecule type" value="Genomic_DNA"/>
</dbReference>
<dbReference type="PANTHER" id="PTHR47178:SF6">
    <property type="entry name" value="FAD-BINDING DOMAIN-CONTAINING PROTEIN"/>
    <property type="match status" value="1"/>
</dbReference>
<evidence type="ECO:0000256" key="2">
    <source>
        <dbReference type="ARBA" id="ARBA00022630"/>
    </source>
</evidence>
<evidence type="ECO:0000313" key="7">
    <source>
        <dbReference type="EMBL" id="PVI00804.1"/>
    </source>
</evidence>
<dbReference type="SUPFAM" id="SSF51905">
    <property type="entry name" value="FAD/NAD(P)-binding domain"/>
    <property type="match status" value="1"/>
</dbReference>
<feature type="domain" description="FAD-binding" evidence="6">
    <location>
        <begin position="9"/>
        <end position="351"/>
    </location>
</feature>
<evidence type="ECO:0000256" key="3">
    <source>
        <dbReference type="ARBA" id="ARBA00022827"/>
    </source>
</evidence>
<evidence type="ECO:0000313" key="8">
    <source>
        <dbReference type="Proteomes" id="UP000244855"/>
    </source>
</evidence>
<dbReference type="OrthoDB" id="47494at2759"/>
<dbReference type="PANTHER" id="PTHR47178">
    <property type="entry name" value="MONOOXYGENASE, FAD-BINDING"/>
    <property type="match status" value="1"/>
</dbReference>
<keyword evidence="8" id="KW-1185">Reference proteome</keyword>
<dbReference type="Gene3D" id="3.50.50.60">
    <property type="entry name" value="FAD/NAD(P)-binding domain"/>
    <property type="match status" value="1"/>
</dbReference>
<keyword evidence="4" id="KW-0560">Oxidoreductase</keyword>
<proteinExistence type="predicted"/>
<dbReference type="GO" id="GO:0004497">
    <property type="term" value="F:monooxygenase activity"/>
    <property type="evidence" value="ECO:0007669"/>
    <property type="project" value="UniProtKB-KW"/>
</dbReference>
<accession>A0A2V1DU64</accession>
<dbReference type="InterPro" id="IPR036188">
    <property type="entry name" value="FAD/NAD-bd_sf"/>
</dbReference>
<keyword evidence="3" id="KW-0274">FAD</keyword>
<gene>
    <name evidence="7" type="ORF">DM02DRAFT_671783</name>
</gene>
<dbReference type="Pfam" id="PF01494">
    <property type="entry name" value="FAD_binding_3"/>
    <property type="match status" value="1"/>
</dbReference>
<evidence type="ECO:0000256" key="1">
    <source>
        <dbReference type="ARBA" id="ARBA00001974"/>
    </source>
</evidence>
<protein>
    <submittedName>
        <fullName evidence="7">FAD/NAD(P)-binding domain-containing protein</fullName>
    </submittedName>
</protein>
<organism evidence="7 8">
    <name type="scientific">Periconia macrospinosa</name>
    <dbReference type="NCBI Taxonomy" id="97972"/>
    <lineage>
        <taxon>Eukaryota</taxon>
        <taxon>Fungi</taxon>
        <taxon>Dikarya</taxon>
        <taxon>Ascomycota</taxon>
        <taxon>Pezizomycotina</taxon>
        <taxon>Dothideomycetes</taxon>
        <taxon>Pleosporomycetidae</taxon>
        <taxon>Pleosporales</taxon>
        <taxon>Massarineae</taxon>
        <taxon>Periconiaceae</taxon>
        <taxon>Periconia</taxon>
    </lineage>
</organism>
<dbReference type="GO" id="GO:0071949">
    <property type="term" value="F:FAD binding"/>
    <property type="evidence" value="ECO:0007669"/>
    <property type="project" value="InterPro"/>
</dbReference>
<comment type="cofactor">
    <cofactor evidence="1">
        <name>FAD</name>
        <dbReference type="ChEBI" id="CHEBI:57692"/>
    </cofactor>
</comment>
<dbReference type="Proteomes" id="UP000244855">
    <property type="component" value="Unassembled WGS sequence"/>
</dbReference>
<dbReference type="AlphaFoldDB" id="A0A2V1DU64"/>
<evidence type="ECO:0000259" key="6">
    <source>
        <dbReference type="Pfam" id="PF01494"/>
    </source>
</evidence>
<keyword evidence="2" id="KW-0285">Flavoprotein</keyword>
<dbReference type="STRING" id="97972.A0A2V1DU64"/>
<dbReference type="InterPro" id="IPR002938">
    <property type="entry name" value="FAD-bd"/>
</dbReference>
<evidence type="ECO:0000256" key="4">
    <source>
        <dbReference type="ARBA" id="ARBA00023002"/>
    </source>
</evidence>
<name>A0A2V1DU64_9PLEO</name>
<dbReference type="PRINTS" id="PR00420">
    <property type="entry name" value="RNGMNOXGNASE"/>
</dbReference>
<reference evidence="7 8" key="1">
    <citation type="journal article" date="2018" name="Sci. Rep.">
        <title>Comparative genomics provides insights into the lifestyle and reveals functional heterogeneity of dark septate endophytic fungi.</title>
        <authorList>
            <person name="Knapp D.G."/>
            <person name="Nemeth J.B."/>
            <person name="Barry K."/>
            <person name="Hainaut M."/>
            <person name="Henrissat B."/>
            <person name="Johnson J."/>
            <person name="Kuo A."/>
            <person name="Lim J.H.P."/>
            <person name="Lipzen A."/>
            <person name="Nolan M."/>
            <person name="Ohm R.A."/>
            <person name="Tamas L."/>
            <person name="Grigoriev I.V."/>
            <person name="Spatafora J.W."/>
            <person name="Nagy L.G."/>
            <person name="Kovacs G.M."/>
        </authorList>
    </citation>
    <scope>NUCLEOTIDE SEQUENCE [LARGE SCALE GENOMIC DNA]</scope>
    <source>
        <strain evidence="7 8">DSE2036</strain>
    </source>
</reference>